<accession>A0A4W3KCQ4</accession>
<evidence type="ECO:0000256" key="8">
    <source>
        <dbReference type="ARBA" id="ARBA00023054"/>
    </source>
</evidence>
<keyword evidence="5" id="KW-0479">Metal-binding</keyword>
<dbReference type="PANTHER" id="PTHR13944:SF22">
    <property type="entry name" value="RHO GUANINE NUCLEOTIDE EXCHANGE FACTOR 28"/>
    <property type="match status" value="1"/>
</dbReference>
<evidence type="ECO:0000256" key="1">
    <source>
        <dbReference type="ARBA" id="ARBA00004496"/>
    </source>
</evidence>
<dbReference type="SMART" id="SM00325">
    <property type="entry name" value="RhoGEF"/>
    <property type="match status" value="1"/>
</dbReference>
<keyword evidence="7" id="KW-0862">Zinc</keyword>
<reference evidence="13" key="3">
    <citation type="journal article" date="2014" name="Nature">
        <title>Elephant shark genome provides unique insights into gnathostome evolution.</title>
        <authorList>
            <consortium name="International Elephant Shark Genome Sequencing Consortium"/>
            <person name="Venkatesh B."/>
            <person name="Lee A.P."/>
            <person name="Ravi V."/>
            <person name="Maurya A.K."/>
            <person name="Lian M.M."/>
            <person name="Swann J.B."/>
            <person name="Ohta Y."/>
            <person name="Flajnik M.F."/>
            <person name="Sutoh Y."/>
            <person name="Kasahara M."/>
            <person name="Hoon S."/>
            <person name="Gangu V."/>
            <person name="Roy S.W."/>
            <person name="Irimia M."/>
            <person name="Korzh V."/>
            <person name="Kondrychyn I."/>
            <person name="Lim Z.W."/>
            <person name="Tay B.H."/>
            <person name="Tohari S."/>
            <person name="Kong K.W."/>
            <person name="Ho S."/>
            <person name="Lorente-Galdos B."/>
            <person name="Quilez J."/>
            <person name="Marques-Bonet T."/>
            <person name="Raney B.J."/>
            <person name="Ingham P.W."/>
            <person name="Tay A."/>
            <person name="Hillier L.W."/>
            <person name="Minx P."/>
            <person name="Boehm T."/>
            <person name="Wilson R.K."/>
            <person name="Brenner S."/>
            <person name="Warren W.C."/>
        </authorList>
    </citation>
    <scope>NUCLEOTIDE SEQUENCE [LARGE SCALE GENOMIC DNA]</scope>
</reference>
<evidence type="ECO:0000259" key="10">
    <source>
        <dbReference type="PROSITE" id="PS50003"/>
    </source>
</evidence>
<evidence type="ECO:0000313" key="12">
    <source>
        <dbReference type="Ensembl" id="ENSCMIP00000043155.1"/>
    </source>
</evidence>
<reference evidence="12" key="5">
    <citation type="submission" date="2025-09" db="UniProtKB">
        <authorList>
            <consortium name="Ensembl"/>
        </authorList>
    </citation>
    <scope>IDENTIFICATION</scope>
</reference>
<dbReference type="InterPro" id="IPR001849">
    <property type="entry name" value="PH_domain"/>
</dbReference>
<reference evidence="13" key="1">
    <citation type="journal article" date="2006" name="Science">
        <title>Ancient noncoding elements conserved in the human genome.</title>
        <authorList>
            <person name="Venkatesh B."/>
            <person name="Kirkness E.F."/>
            <person name="Loh Y.H."/>
            <person name="Halpern A.L."/>
            <person name="Lee A.P."/>
            <person name="Johnson J."/>
            <person name="Dandona N."/>
            <person name="Viswanathan L.D."/>
            <person name="Tay A."/>
            <person name="Venter J.C."/>
            <person name="Strausberg R.L."/>
            <person name="Brenner S."/>
        </authorList>
    </citation>
    <scope>NUCLEOTIDE SEQUENCE [LARGE SCALE GENOMIC DNA]</scope>
</reference>
<organism evidence="12 13">
    <name type="scientific">Callorhinchus milii</name>
    <name type="common">Ghost shark</name>
    <dbReference type="NCBI Taxonomy" id="7868"/>
    <lineage>
        <taxon>Eukaryota</taxon>
        <taxon>Metazoa</taxon>
        <taxon>Chordata</taxon>
        <taxon>Craniata</taxon>
        <taxon>Vertebrata</taxon>
        <taxon>Chondrichthyes</taxon>
        <taxon>Holocephali</taxon>
        <taxon>Chimaeriformes</taxon>
        <taxon>Callorhinchidae</taxon>
        <taxon>Callorhinchus</taxon>
    </lineage>
</organism>
<reference evidence="13" key="2">
    <citation type="journal article" date="2007" name="PLoS Biol.">
        <title>Survey sequencing and comparative analysis of the elephant shark (Callorhinchus milii) genome.</title>
        <authorList>
            <person name="Venkatesh B."/>
            <person name="Kirkness E.F."/>
            <person name="Loh Y.H."/>
            <person name="Halpern A.L."/>
            <person name="Lee A.P."/>
            <person name="Johnson J."/>
            <person name="Dandona N."/>
            <person name="Viswanathan L.D."/>
            <person name="Tay A."/>
            <person name="Venter J.C."/>
            <person name="Strausberg R.L."/>
            <person name="Brenner S."/>
        </authorList>
    </citation>
    <scope>NUCLEOTIDE SEQUENCE [LARGE SCALE GENOMIC DNA]</scope>
</reference>
<protein>
    <recommendedName>
        <fullName evidence="14">Rho guanine nucleotide exchange factor 18</fullName>
    </recommendedName>
</protein>
<dbReference type="GO" id="GO:0005085">
    <property type="term" value="F:guanyl-nucleotide exchange factor activity"/>
    <property type="evidence" value="ECO:0007669"/>
    <property type="project" value="UniProtKB-KW"/>
</dbReference>
<evidence type="ECO:0000256" key="4">
    <source>
        <dbReference type="ARBA" id="ARBA00022658"/>
    </source>
</evidence>
<evidence type="ECO:0000256" key="9">
    <source>
        <dbReference type="SAM" id="Coils"/>
    </source>
</evidence>
<dbReference type="Proteomes" id="UP000314986">
    <property type="component" value="Unassembled WGS sequence"/>
</dbReference>
<dbReference type="PROSITE" id="PS50003">
    <property type="entry name" value="PH_DOMAIN"/>
    <property type="match status" value="1"/>
</dbReference>
<evidence type="ECO:0000256" key="6">
    <source>
        <dbReference type="ARBA" id="ARBA00022771"/>
    </source>
</evidence>
<dbReference type="SUPFAM" id="SSF50729">
    <property type="entry name" value="PH domain-like"/>
    <property type="match status" value="1"/>
</dbReference>
<keyword evidence="6" id="KW-0863">Zinc-finger</keyword>
<evidence type="ECO:0000313" key="13">
    <source>
        <dbReference type="Proteomes" id="UP000314986"/>
    </source>
</evidence>
<dbReference type="GeneTree" id="ENSGT00940000155831"/>
<dbReference type="InterPro" id="IPR000219">
    <property type="entry name" value="DH_dom"/>
</dbReference>
<dbReference type="CDD" id="cd00160">
    <property type="entry name" value="RhoGEF"/>
    <property type="match status" value="1"/>
</dbReference>
<keyword evidence="3" id="KW-0597">Phosphoprotein</keyword>
<reference evidence="12" key="4">
    <citation type="submission" date="2025-08" db="UniProtKB">
        <authorList>
            <consortium name="Ensembl"/>
        </authorList>
    </citation>
    <scope>IDENTIFICATION</scope>
</reference>
<dbReference type="InterPro" id="IPR011993">
    <property type="entry name" value="PH-like_dom_sf"/>
</dbReference>
<dbReference type="GO" id="GO:0035023">
    <property type="term" value="P:regulation of Rho protein signal transduction"/>
    <property type="evidence" value="ECO:0007669"/>
    <property type="project" value="TreeGrafter"/>
</dbReference>
<feature type="domain" description="PH" evidence="10">
    <location>
        <begin position="283"/>
        <end position="387"/>
    </location>
</feature>
<evidence type="ECO:0000259" key="11">
    <source>
        <dbReference type="PROSITE" id="PS50010"/>
    </source>
</evidence>
<evidence type="ECO:0000256" key="7">
    <source>
        <dbReference type="ARBA" id="ARBA00022833"/>
    </source>
</evidence>
<keyword evidence="13" id="KW-1185">Reference proteome</keyword>
<dbReference type="InParanoid" id="A0A4W3KCQ4"/>
<dbReference type="Pfam" id="PF00621">
    <property type="entry name" value="RhoGEF"/>
    <property type="match status" value="1"/>
</dbReference>
<dbReference type="InterPro" id="IPR041020">
    <property type="entry name" value="PH_16"/>
</dbReference>
<dbReference type="GO" id="GO:0008270">
    <property type="term" value="F:zinc ion binding"/>
    <property type="evidence" value="ECO:0007669"/>
    <property type="project" value="UniProtKB-KW"/>
</dbReference>
<dbReference type="PROSITE" id="PS50010">
    <property type="entry name" value="DH_2"/>
    <property type="match status" value="1"/>
</dbReference>
<dbReference type="Ensembl" id="ENSCMIT00000043777.1">
    <property type="protein sequence ID" value="ENSCMIP00000043155.1"/>
    <property type="gene ID" value="ENSCMIG00000017904.1"/>
</dbReference>
<evidence type="ECO:0000256" key="2">
    <source>
        <dbReference type="ARBA" id="ARBA00022490"/>
    </source>
</evidence>
<dbReference type="STRING" id="7868.ENSCMIP00000043155"/>
<dbReference type="FunFam" id="1.20.900.10:FF:000004">
    <property type="entry name" value="Rho guanine nucleotide exchange factor 2"/>
    <property type="match status" value="1"/>
</dbReference>
<feature type="coiled-coil region" evidence="9">
    <location>
        <begin position="559"/>
        <end position="670"/>
    </location>
</feature>
<evidence type="ECO:0000256" key="5">
    <source>
        <dbReference type="ARBA" id="ARBA00022723"/>
    </source>
</evidence>
<dbReference type="Gene3D" id="2.30.29.30">
    <property type="entry name" value="Pleckstrin-homology domain (PH domain)/Phosphotyrosine-binding domain (PTB)"/>
    <property type="match status" value="1"/>
</dbReference>
<dbReference type="InterPro" id="IPR035899">
    <property type="entry name" value="DBL_dom_sf"/>
</dbReference>
<dbReference type="SUPFAM" id="SSF48065">
    <property type="entry name" value="DBL homology domain (DH-domain)"/>
    <property type="match status" value="1"/>
</dbReference>
<proteinExistence type="predicted"/>
<keyword evidence="2" id="KW-0963">Cytoplasm</keyword>
<dbReference type="CDD" id="cd14680">
    <property type="entry name" value="PH_p190RhoGEF"/>
    <property type="match status" value="1"/>
</dbReference>
<keyword evidence="4" id="KW-0344">Guanine-nucleotide releasing factor</keyword>
<keyword evidence="8 9" id="KW-0175">Coiled coil</keyword>
<dbReference type="PANTHER" id="PTHR13944">
    <property type="entry name" value="AGAP007712-PA"/>
    <property type="match status" value="1"/>
</dbReference>
<dbReference type="Pfam" id="PF17838">
    <property type="entry name" value="PH_16"/>
    <property type="match status" value="1"/>
</dbReference>
<evidence type="ECO:0008006" key="14">
    <source>
        <dbReference type="Google" id="ProtNLM"/>
    </source>
</evidence>
<evidence type="ECO:0000256" key="3">
    <source>
        <dbReference type="ARBA" id="ARBA00022553"/>
    </source>
</evidence>
<feature type="domain" description="DH" evidence="11">
    <location>
        <begin position="43"/>
        <end position="241"/>
    </location>
</feature>
<dbReference type="OMA" id="THEICRR"/>
<dbReference type="GO" id="GO:0005737">
    <property type="term" value="C:cytoplasm"/>
    <property type="evidence" value="ECO:0007669"/>
    <property type="project" value="UniProtKB-SubCell"/>
</dbReference>
<comment type="subcellular location">
    <subcellularLocation>
        <location evidence="1">Cytoplasm</location>
    </subcellularLocation>
</comment>
<dbReference type="AlphaFoldDB" id="A0A4W3KCQ4"/>
<sequence>SQYNVVPSMRGDLESDAQEFKAESWSLTVDPTFCDKQEKDLIKRQDVIYELMQTEMHHIQILEIMSEIFRKGMKEDLQFDHSTIDRIFPCLDELLEIHKNFFFCLKERRRESFVEDSERNFFISRIGNILMQQFSDENANKMKQTYGDFCSHHNEAVSVFKELQQQNKKFQHFIRLLSVNNLLVRRLGVPECILLVTQRITKYPVLLERILQYTKEGTEEHKDVTKSLSLIKDIIAAVDTKVNKYEKEQKLLDILNKFENKTCAKLKNGHTFRKQDLLSGERELLHDGSVYWKTATGRLKGKDITGLLLTDVLIFLQDKDQKYTFAAVDQKPAVISLQKLIVREVANEERGMFLISASSAGPEMYEIHTNSKEDRNTWMRLIRLAVERYSNPYIVFIKRLHQQNIYSQFTLRYILCQDQQICTSLEEKLRIYGEMAEKNGCEEAAQDAHLLMKPETTELPQAGLLLNAAVKEGRNLFILLCYVSLTRSKKCDIQRLHCSFCLELAGANADPAFRTAHGSLLFQAVVSIQDSCIEVQRLILQERERPPHNHGPRGSLLLEQEKQRNLEKQREELVNVRKLQHQLQQEQQRWELECEWRQREQEAQANRLQERERECQQQAEQLRKEQEDLQSQWKEYQQNSERLREGMKLVEKNKERVQLQQRQLNACKHERQRSLPVMMFPQENSQGIYLGDLDGYLSSATRTDENQKHEVPVQLVSTTNQLLKPATVHQQIPARLASFSKTNREKNNKGKWKYPNPSKLHLIISRVQSFENNAFLPTSNDSGKQGASLQRVRIPFHSRY</sequence>
<dbReference type="SMART" id="SM00233">
    <property type="entry name" value="PH"/>
    <property type="match status" value="1"/>
</dbReference>
<dbReference type="FunFam" id="2.30.29.30:FF:000021">
    <property type="entry name" value="Rho guanine nucleotide exchange factor 2"/>
    <property type="match status" value="1"/>
</dbReference>
<name>A0A4W3KCQ4_CALMI</name>
<dbReference type="Gene3D" id="1.20.900.10">
    <property type="entry name" value="Dbl homology (DH) domain"/>
    <property type="match status" value="1"/>
</dbReference>
<dbReference type="InterPro" id="IPR051632">
    <property type="entry name" value="Rho_GEF"/>
</dbReference>
<dbReference type="InterPro" id="IPR037819">
    <property type="entry name" value="ARHGEF28_PH"/>
</dbReference>